<organism evidence="3 4">
    <name type="scientific">Mobilisporobacter senegalensis</name>
    <dbReference type="NCBI Taxonomy" id="1329262"/>
    <lineage>
        <taxon>Bacteria</taxon>
        <taxon>Bacillati</taxon>
        <taxon>Bacillota</taxon>
        <taxon>Clostridia</taxon>
        <taxon>Lachnospirales</taxon>
        <taxon>Lachnospiraceae</taxon>
        <taxon>Mobilisporobacter</taxon>
    </lineage>
</organism>
<comment type="caution">
    <text evidence="3">The sequence shown here is derived from an EMBL/GenBank/DDBJ whole genome shotgun (WGS) entry which is preliminary data.</text>
</comment>
<dbReference type="OrthoDB" id="1778612at2"/>
<reference evidence="3 4" key="1">
    <citation type="submission" date="2018-11" db="EMBL/GenBank/DDBJ databases">
        <title>Genomic Encyclopedia of Type Strains, Phase IV (KMG-IV): sequencing the most valuable type-strain genomes for metagenomic binning, comparative biology and taxonomic classification.</title>
        <authorList>
            <person name="Goeker M."/>
        </authorList>
    </citation>
    <scope>NUCLEOTIDE SEQUENCE [LARGE SCALE GENOMIC DNA]</scope>
    <source>
        <strain evidence="3 4">DSM 26537</strain>
    </source>
</reference>
<evidence type="ECO:0000256" key="2">
    <source>
        <dbReference type="SAM" id="Phobius"/>
    </source>
</evidence>
<proteinExistence type="predicted"/>
<accession>A0A3N1XPM1</accession>
<protein>
    <submittedName>
        <fullName evidence="3">Uncharacterized protein</fullName>
    </submittedName>
</protein>
<keyword evidence="2" id="KW-0472">Membrane</keyword>
<sequence length="134" mass="15716">MLNNNKIKIMTKLALYEQGNGKNDIKISHFYKGDYIRYNILKTIVSITVGFLFLFALVGLYNVEYFITNATVINYKQMGIYLLVLYLAAVIVYVILTIIITTIKYKNTRKHLVKYNKDLKELNEIYKTEKSDIR</sequence>
<evidence type="ECO:0000313" key="4">
    <source>
        <dbReference type="Proteomes" id="UP000273083"/>
    </source>
</evidence>
<evidence type="ECO:0000313" key="3">
    <source>
        <dbReference type="EMBL" id="ROR28629.1"/>
    </source>
</evidence>
<keyword evidence="1" id="KW-0175">Coiled coil</keyword>
<keyword evidence="2" id="KW-0812">Transmembrane</keyword>
<dbReference type="EMBL" id="RJVG01000004">
    <property type="protein sequence ID" value="ROR28629.1"/>
    <property type="molecule type" value="Genomic_DNA"/>
</dbReference>
<keyword evidence="2" id="KW-1133">Transmembrane helix</keyword>
<dbReference type="AlphaFoldDB" id="A0A3N1XPM1"/>
<name>A0A3N1XPM1_9FIRM</name>
<gene>
    <name evidence="3" type="ORF">EDD66_104216</name>
</gene>
<evidence type="ECO:0000256" key="1">
    <source>
        <dbReference type="SAM" id="Coils"/>
    </source>
</evidence>
<feature type="coiled-coil region" evidence="1">
    <location>
        <begin position="105"/>
        <end position="132"/>
    </location>
</feature>
<keyword evidence="4" id="KW-1185">Reference proteome</keyword>
<feature type="transmembrane region" description="Helical" evidence="2">
    <location>
        <begin position="40"/>
        <end position="60"/>
    </location>
</feature>
<feature type="transmembrane region" description="Helical" evidence="2">
    <location>
        <begin position="80"/>
        <end position="103"/>
    </location>
</feature>
<dbReference type="Proteomes" id="UP000273083">
    <property type="component" value="Unassembled WGS sequence"/>
</dbReference>
<dbReference type="RefSeq" id="WP_123609126.1">
    <property type="nucleotide sequence ID" value="NZ_RJVG01000004.1"/>
</dbReference>